<keyword evidence="12" id="KW-0539">Nucleus</keyword>
<dbReference type="AlphaFoldDB" id="A0A9W9CPL1"/>
<evidence type="ECO:0000256" key="10">
    <source>
        <dbReference type="ARBA" id="ARBA00023027"/>
    </source>
</evidence>
<dbReference type="FunFam" id="2.20.140.10:FF:000001">
    <property type="entry name" value="Poly [ADP-ribose] polymerase"/>
    <property type="match status" value="1"/>
</dbReference>
<feature type="region of interest" description="Disordered" evidence="16">
    <location>
        <begin position="306"/>
        <end position="336"/>
    </location>
</feature>
<dbReference type="GO" id="GO:0003677">
    <property type="term" value="F:DNA binding"/>
    <property type="evidence" value="ECO:0007669"/>
    <property type="project" value="UniProtKB-KW"/>
</dbReference>
<dbReference type="Gene3D" id="3.90.228.10">
    <property type="match status" value="1"/>
</dbReference>
<evidence type="ECO:0000259" key="18">
    <source>
        <dbReference type="PROSITE" id="PS51059"/>
    </source>
</evidence>
<proteinExistence type="inferred from homology"/>
<dbReference type="SUPFAM" id="SSF47587">
    <property type="entry name" value="Domain of poly(ADP-ribose) polymerase"/>
    <property type="match status" value="1"/>
</dbReference>
<feature type="domain" description="PARP alpha-helical" evidence="19">
    <location>
        <begin position="335"/>
        <end position="454"/>
    </location>
</feature>
<protein>
    <recommendedName>
        <fullName evidence="15">Poly [ADP-ribose] polymerase</fullName>
        <shortName evidence="15">PARP</shortName>
        <ecNumber evidence="15">2.4.2.-</ecNumber>
    </recommendedName>
</protein>
<dbReference type="Pfam" id="PF00644">
    <property type="entry name" value="PARP"/>
    <property type="match status" value="1"/>
</dbReference>
<comment type="similarity">
    <text evidence="13">Belongs to the ARTD/PARP family.</text>
</comment>
<name>A0A9W9CPL1_9PLEO</name>
<evidence type="ECO:0000256" key="8">
    <source>
        <dbReference type="ARBA" id="ARBA00022771"/>
    </source>
</evidence>
<evidence type="ECO:0000256" key="9">
    <source>
        <dbReference type="ARBA" id="ARBA00022833"/>
    </source>
</evidence>
<keyword evidence="22" id="KW-1185">Reference proteome</keyword>
<dbReference type="GO" id="GO:0070212">
    <property type="term" value="P:protein poly-ADP-ribosylation"/>
    <property type="evidence" value="ECO:0007669"/>
    <property type="project" value="TreeGrafter"/>
</dbReference>
<dbReference type="InterPro" id="IPR012317">
    <property type="entry name" value="Poly(ADP-ribose)pol_cat_dom"/>
</dbReference>
<comment type="subcellular location">
    <subcellularLocation>
        <location evidence="1">Nucleus</location>
    </subcellularLocation>
</comment>
<dbReference type="InterPro" id="IPR001357">
    <property type="entry name" value="BRCT_dom"/>
</dbReference>
<feature type="domain" description="BRCT" evidence="17">
    <location>
        <begin position="10"/>
        <end position="89"/>
    </location>
</feature>
<accession>A0A9W9CPL1</accession>
<evidence type="ECO:0000256" key="13">
    <source>
        <dbReference type="ARBA" id="ARBA00024347"/>
    </source>
</evidence>
<dbReference type="Gene3D" id="1.20.142.10">
    <property type="entry name" value="Poly(ADP-ribose) polymerase, regulatory domain"/>
    <property type="match status" value="1"/>
</dbReference>
<evidence type="ECO:0000256" key="1">
    <source>
        <dbReference type="ARBA" id="ARBA00004123"/>
    </source>
</evidence>
<dbReference type="OrthoDB" id="2017365at2759"/>
<dbReference type="GO" id="GO:0016779">
    <property type="term" value="F:nucleotidyltransferase activity"/>
    <property type="evidence" value="ECO:0007669"/>
    <property type="project" value="UniProtKB-KW"/>
</dbReference>
<gene>
    <name evidence="21" type="ORF">N0V83_003616</name>
</gene>
<dbReference type="EMBL" id="JAPEUY010000005">
    <property type="protein sequence ID" value="KAJ4373322.1"/>
    <property type="molecule type" value="Genomic_DNA"/>
</dbReference>
<feature type="domain" description="PARP catalytic" evidence="18">
    <location>
        <begin position="464"/>
        <end position="697"/>
    </location>
</feature>
<dbReference type="FunFam" id="3.90.228.10:FF:000002">
    <property type="entry name" value="Poly [ADP-ribose] polymerase"/>
    <property type="match status" value="1"/>
</dbReference>
<dbReference type="PANTHER" id="PTHR10459">
    <property type="entry name" value="DNA LIGASE"/>
    <property type="match status" value="1"/>
</dbReference>
<dbReference type="PROSITE" id="PS50172">
    <property type="entry name" value="BRCT"/>
    <property type="match status" value="1"/>
</dbReference>
<keyword evidence="3 15" id="KW-0808">Transferase</keyword>
<dbReference type="PROSITE" id="PS51060">
    <property type="entry name" value="PARP_ALPHA_HD"/>
    <property type="match status" value="1"/>
</dbReference>
<keyword evidence="6" id="KW-0677">Repeat</keyword>
<evidence type="ECO:0000256" key="4">
    <source>
        <dbReference type="ARBA" id="ARBA00022695"/>
    </source>
</evidence>
<keyword evidence="4" id="KW-0548">Nucleotidyltransferase</keyword>
<feature type="compositionally biased region" description="Acidic residues" evidence="16">
    <location>
        <begin position="310"/>
        <end position="327"/>
    </location>
</feature>
<dbReference type="GO" id="GO:1990404">
    <property type="term" value="F:NAD+-protein mono-ADP-ribosyltransferase activity"/>
    <property type="evidence" value="ECO:0007669"/>
    <property type="project" value="TreeGrafter"/>
</dbReference>
<evidence type="ECO:0000313" key="21">
    <source>
        <dbReference type="EMBL" id="KAJ4373322.1"/>
    </source>
</evidence>
<evidence type="ECO:0000259" key="19">
    <source>
        <dbReference type="PROSITE" id="PS51060"/>
    </source>
</evidence>
<dbReference type="InterPro" id="IPR036616">
    <property type="entry name" value="Poly(ADP-ribose)pol_reg_dom_sf"/>
</dbReference>
<dbReference type="SUPFAM" id="SSF142921">
    <property type="entry name" value="WGR domain-like"/>
    <property type="match status" value="1"/>
</dbReference>
<dbReference type="FunFam" id="1.20.142.10:FF:000002">
    <property type="entry name" value="Poly [ADP-ribose] polymerase"/>
    <property type="match status" value="1"/>
</dbReference>
<dbReference type="PROSITE" id="PS51977">
    <property type="entry name" value="WGR"/>
    <property type="match status" value="1"/>
</dbReference>
<evidence type="ECO:0000256" key="2">
    <source>
        <dbReference type="ARBA" id="ARBA00022676"/>
    </source>
</evidence>
<feature type="domain" description="WGR" evidence="20">
    <location>
        <begin position="204"/>
        <end position="300"/>
    </location>
</feature>
<dbReference type="GO" id="GO:0008270">
    <property type="term" value="F:zinc ion binding"/>
    <property type="evidence" value="ECO:0007669"/>
    <property type="project" value="UniProtKB-KW"/>
</dbReference>
<dbReference type="EC" id="2.4.2.-" evidence="15"/>
<dbReference type="PANTHER" id="PTHR10459:SF60">
    <property type="entry name" value="POLY [ADP-RIBOSE] POLYMERASE 2"/>
    <property type="match status" value="1"/>
</dbReference>
<dbReference type="SMART" id="SM00773">
    <property type="entry name" value="WGR"/>
    <property type="match status" value="1"/>
</dbReference>
<dbReference type="CDD" id="cd17747">
    <property type="entry name" value="BRCT_PARP1"/>
    <property type="match status" value="1"/>
</dbReference>
<dbReference type="Pfam" id="PF00533">
    <property type="entry name" value="BRCT"/>
    <property type="match status" value="1"/>
</dbReference>
<dbReference type="GO" id="GO:0006302">
    <property type="term" value="P:double-strand break repair"/>
    <property type="evidence" value="ECO:0007669"/>
    <property type="project" value="TreeGrafter"/>
</dbReference>
<keyword evidence="7" id="KW-0013">ADP-ribosylation</keyword>
<evidence type="ECO:0000256" key="14">
    <source>
        <dbReference type="ARBA" id="ARBA00033987"/>
    </source>
</evidence>
<dbReference type="CDD" id="cd07997">
    <property type="entry name" value="WGR_PARP"/>
    <property type="match status" value="1"/>
</dbReference>
<dbReference type="InterPro" id="IPR036930">
    <property type="entry name" value="WGR_dom_sf"/>
</dbReference>
<evidence type="ECO:0000259" key="17">
    <source>
        <dbReference type="PROSITE" id="PS50172"/>
    </source>
</evidence>
<sequence>MARKAAQKATLAAPLDGCSVATSGRFPGTTQAALQGRITSLGAAIASSVTSDTTFLVATEKDFESNSTKVKAAATHNIPVVTLDWLEECESSSKSALIQDSLRIFFTFPMQSRDTKLIFLSDTKADETQYLLSSSATSSTAPAQKQANGSKKRAASPDASPAPTQDASQAKKPKIAENAKVGDGQNAKSKKIAISIDEYCPLGSYQVYIDSDGTIWDASLNQTNASANNNKFYKVQLLTNTSGSDFKTWTRWGRVGERGQSAMLGSGSLTDAMRNYEKKFKDKSGLKWADRGEDPKAGKYAYVERSYNPDSDEEDGDGGEAADAEATDEVKPPAECTLDRPTQDLMELIFNQSYFDATMTALNYDANKLPLGKLSKATIARGFQALKDLSTKLDDMDADSRAEMERLSNLYYSVIPHAFGRNRPPVIRDNDALKKEIELLESLSDMKEAAAMLKNNLKDDSSIHRLDKQFQGLGMNEMTALEHSSQEFTEIDTYLNSSKGTTHYMNYTVEDIFRIERQGEFDRFEQSPYAKIASNRRLLWHGSRVTNYGGILGQGLRIAPPEAPVSGYMFGKGIYLADMSSKSANYCCAYNSGGTALLLLCEAELGNPMHELTNSSYTAGEDAKAKGMYSTWGMGQTGPSKWKDASCVHPALKGCVMPDVSTPPGPTNVPGAYLMYNEYITYDIAQVRLRYLLRVRM</sequence>
<evidence type="ECO:0000256" key="16">
    <source>
        <dbReference type="SAM" id="MobiDB-lite"/>
    </source>
</evidence>
<evidence type="ECO:0000313" key="22">
    <source>
        <dbReference type="Proteomes" id="UP001140560"/>
    </source>
</evidence>
<dbReference type="SUPFAM" id="SSF52113">
    <property type="entry name" value="BRCT domain"/>
    <property type="match status" value="1"/>
</dbReference>
<evidence type="ECO:0000256" key="5">
    <source>
        <dbReference type="ARBA" id="ARBA00022723"/>
    </source>
</evidence>
<keyword evidence="9" id="KW-0862">Zinc</keyword>
<keyword evidence="5" id="KW-0479">Metal-binding</keyword>
<dbReference type="GO" id="GO:0005730">
    <property type="term" value="C:nucleolus"/>
    <property type="evidence" value="ECO:0007669"/>
    <property type="project" value="TreeGrafter"/>
</dbReference>
<organism evidence="21 22">
    <name type="scientific">Neocucurbitaria cava</name>
    <dbReference type="NCBI Taxonomy" id="798079"/>
    <lineage>
        <taxon>Eukaryota</taxon>
        <taxon>Fungi</taxon>
        <taxon>Dikarya</taxon>
        <taxon>Ascomycota</taxon>
        <taxon>Pezizomycotina</taxon>
        <taxon>Dothideomycetes</taxon>
        <taxon>Pleosporomycetidae</taxon>
        <taxon>Pleosporales</taxon>
        <taxon>Pleosporineae</taxon>
        <taxon>Cucurbitariaceae</taxon>
        <taxon>Neocucurbitaria</taxon>
    </lineage>
</organism>
<dbReference type="SUPFAM" id="SSF56399">
    <property type="entry name" value="ADP-ribosylation"/>
    <property type="match status" value="1"/>
</dbReference>
<dbReference type="Pfam" id="PF05406">
    <property type="entry name" value="WGR"/>
    <property type="match status" value="1"/>
</dbReference>
<dbReference type="GO" id="GO:0003950">
    <property type="term" value="F:NAD+ poly-ADP-ribosyltransferase activity"/>
    <property type="evidence" value="ECO:0007669"/>
    <property type="project" value="UniProtKB-UniRule"/>
</dbReference>
<dbReference type="InterPro" id="IPR036420">
    <property type="entry name" value="BRCT_dom_sf"/>
</dbReference>
<dbReference type="PROSITE" id="PS51059">
    <property type="entry name" value="PARP_CATALYTIC"/>
    <property type="match status" value="1"/>
</dbReference>
<dbReference type="CDD" id="cd01437">
    <property type="entry name" value="parp_like"/>
    <property type="match status" value="1"/>
</dbReference>
<evidence type="ECO:0000256" key="12">
    <source>
        <dbReference type="ARBA" id="ARBA00023242"/>
    </source>
</evidence>
<keyword evidence="2 15" id="KW-0328">Glycosyltransferase</keyword>
<dbReference type="SMART" id="SM00292">
    <property type="entry name" value="BRCT"/>
    <property type="match status" value="1"/>
</dbReference>
<dbReference type="InterPro" id="IPR004102">
    <property type="entry name" value="Poly(ADP-ribose)pol_reg_dom"/>
</dbReference>
<evidence type="ECO:0000256" key="3">
    <source>
        <dbReference type="ARBA" id="ARBA00022679"/>
    </source>
</evidence>
<keyword evidence="10 15" id="KW-0520">NAD</keyword>
<keyword evidence="11" id="KW-0238">DNA-binding</keyword>
<reference evidence="21" key="1">
    <citation type="submission" date="2022-10" db="EMBL/GenBank/DDBJ databases">
        <title>Tapping the CABI collections for fungal endophytes: first genome assemblies for Collariella, Neodidymelliopsis, Ascochyta clinopodiicola, Didymella pomorum, Didymosphaeria variabile, Neocosmospora piperis and Neocucurbitaria cava.</title>
        <authorList>
            <person name="Hill R."/>
        </authorList>
    </citation>
    <scope>NUCLEOTIDE SEQUENCE</scope>
    <source>
        <strain evidence="21">IMI 356814</strain>
    </source>
</reference>
<evidence type="ECO:0000256" key="6">
    <source>
        <dbReference type="ARBA" id="ARBA00022737"/>
    </source>
</evidence>
<dbReference type="InterPro" id="IPR050800">
    <property type="entry name" value="ARTD/PARP"/>
</dbReference>
<comment type="catalytic activity">
    <reaction evidence="14">
        <text>NAD(+) + (ADP-D-ribosyl)n-acceptor = nicotinamide + (ADP-D-ribosyl)n+1-acceptor + H(+).</text>
        <dbReference type="EC" id="2.4.2.30"/>
    </reaction>
</comment>
<dbReference type="Gene3D" id="3.40.50.10190">
    <property type="entry name" value="BRCT domain"/>
    <property type="match status" value="1"/>
</dbReference>
<feature type="region of interest" description="Disordered" evidence="16">
    <location>
        <begin position="133"/>
        <end position="183"/>
    </location>
</feature>
<evidence type="ECO:0000256" key="11">
    <source>
        <dbReference type="ARBA" id="ARBA00023125"/>
    </source>
</evidence>
<comment type="caution">
    <text evidence="21">The sequence shown here is derived from an EMBL/GenBank/DDBJ whole genome shotgun (WGS) entry which is preliminary data.</text>
</comment>
<evidence type="ECO:0000256" key="7">
    <source>
        <dbReference type="ARBA" id="ARBA00022765"/>
    </source>
</evidence>
<evidence type="ECO:0000256" key="15">
    <source>
        <dbReference type="RuleBase" id="RU362114"/>
    </source>
</evidence>
<evidence type="ECO:0000259" key="20">
    <source>
        <dbReference type="PROSITE" id="PS51977"/>
    </source>
</evidence>
<dbReference type="Proteomes" id="UP001140560">
    <property type="component" value="Unassembled WGS sequence"/>
</dbReference>
<keyword evidence="8" id="KW-0863">Zinc-finger</keyword>
<dbReference type="Pfam" id="PF02877">
    <property type="entry name" value="PARP_reg"/>
    <property type="match status" value="1"/>
</dbReference>
<dbReference type="InterPro" id="IPR008893">
    <property type="entry name" value="WGR_domain"/>
</dbReference>
<dbReference type="Gene3D" id="2.20.140.10">
    <property type="entry name" value="WGR domain"/>
    <property type="match status" value="1"/>
</dbReference>